<keyword evidence="3" id="KW-0732">Signal</keyword>
<evidence type="ECO:0000256" key="3">
    <source>
        <dbReference type="ARBA" id="ARBA00022729"/>
    </source>
</evidence>
<keyword evidence="7" id="KW-0675">Receptor</keyword>
<comment type="caution">
    <text evidence="9">The sequence shown here is derived from an EMBL/GenBank/DDBJ whole genome shotgun (WGS) entry which is preliminary data.</text>
</comment>
<protein>
    <recommendedName>
        <fullName evidence="11">Type I cytokine receptor cytokine-binding domain-containing protein</fullName>
    </recommendedName>
</protein>
<organism evidence="9 10">
    <name type="scientific">Pleuronectes platessa</name>
    <name type="common">European plaice</name>
    <dbReference type="NCBI Taxonomy" id="8262"/>
    <lineage>
        <taxon>Eukaryota</taxon>
        <taxon>Metazoa</taxon>
        <taxon>Chordata</taxon>
        <taxon>Craniata</taxon>
        <taxon>Vertebrata</taxon>
        <taxon>Euteleostomi</taxon>
        <taxon>Actinopterygii</taxon>
        <taxon>Neopterygii</taxon>
        <taxon>Teleostei</taxon>
        <taxon>Neoteleostei</taxon>
        <taxon>Acanthomorphata</taxon>
        <taxon>Carangaria</taxon>
        <taxon>Pleuronectiformes</taxon>
        <taxon>Pleuronectoidei</taxon>
        <taxon>Pleuronectidae</taxon>
        <taxon>Pleuronectes</taxon>
    </lineage>
</organism>
<sequence length="499" mass="56479">MIHVLIGSGLLPGGVHGLRFLIERQACWNISAHSEPNPALPVLPAGLGAVATDESVPLVENQELEWSRAADAPKRRSRTSMTVTPGLFAALTLSAMLTVSRCDAEYQLPPPTNLSYVWINKFAVKMSWDWERPESLPHDCKISYELVVVQEQPYTKTTKRLDSKSHVVHCITENGDSDRCKFTVHAVFKEELCNGSSQSRGVTETAKRKEPRVKLVKDFKCLYTTEGFNCSWIPVALNPNLEISYRACVSDPNNNESLKAGDRPYITGARNSCYWPVAQGTKYDEICIYIESKVGWSYFQPIIGPASPVLTITEDTDRLKLTWSSPEFQNDCIWKFEFCYTECEKAEQCRIHTYKLSDQNETLSPQNEMLYNRDCRYEFRSRLTTRENCPKLVSDWSEIVTHGVNKTPDQTLPLVAIIIPIILFVCILLACYCFRRHSDIICPNIPDPSAIFKEMVNGNKEHNKAEHKPIENVYTPMPEDVESCKVTLINQSGALQPNS</sequence>
<dbReference type="PANTHER" id="PTHR23037:SF28">
    <property type="entry name" value="ERYTHROPOIETIN RECEPTOR"/>
    <property type="match status" value="1"/>
</dbReference>
<dbReference type="InterPro" id="IPR036116">
    <property type="entry name" value="FN3_sf"/>
</dbReference>
<accession>A0A9N7UJI1</accession>
<evidence type="ECO:0000256" key="8">
    <source>
        <dbReference type="SAM" id="Phobius"/>
    </source>
</evidence>
<evidence type="ECO:0000313" key="10">
    <source>
        <dbReference type="Proteomes" id="UP001153269"/>
    </source>
</evidence>
<evidence type="ECO:0000256" key="5">
    <source>
        <dbReference type="ARBA" id="ARBA00023136"/>
    </source>
</evidence>
<evidence type="ECO:0000256" key="6">
    <source>
        <dbReference type="ARBA" id="ARBA00023157"/>
    </source>
</evidence>
<evidence type="ECO:0000256" key="7">
    <source>
        <dbReference type="ARBA" id="ARBA00023170"/>
    </source>
</evidence>
<evidence type="ECO:0000256" key="4">
    <source>
        <dbReference type="ARBA" id="ARBA00022989"/>
    </source>
</evidence>
<dbReference type="EMBL" id="CADEAL010001454">
    <property type="protein sequence ID" value="CAB1432605.1"/>
    <property type="molecule type" value="Genomic_DNA"/>
</dbReference>
<dbReference type="GO" id="GO:0009897">
    <property type="term" value="C:external side of plasma membrane"/>
    <property type="evidence" value="ECO:0007669"/>
    <property type="project" value="TreeGrafter"/>
</dbReference>
<keyword evidence="2 8" id="KW-0812">Transmembrane</keyword>
<keyword evidence="10" id="KW-1185">Reference proteome</keyword>
<dbReference type="AlphaFoldDB" id="A0A9N7UJI1"/>
<keyword evidence="6" id="KW-1015">Disulfide bond</keyword>
<evidence type="ECO:0008006" key="11">
    <source>
        <dbReference type="Google" id="ProtNLM"/>
    </source>
</evidence>
<dbReference type="Proteomes" id="UP001153269">
    <property type="component" value="Unassembled WGS sequence"/>
</dbReference>
<evidence type="ECO:0000256" key="2">
    <source>
        <dbReference type="ARBA" id="ARBA00022692"/>
    </source>
</evidence>
<proteinExistence type="predicted"/>
<keyword evidence="4 8" id="KW-1133">Transmembrane helix</keyword>
<evidence type="ECO:0000313" key="9">
    <source>
        <dbReference type="EMBL" id="CAB1432605.1"/>
    </source>
</evidence>
<evidence type="ECO:0000256" key="1">
    <source>
        <dbReference type="ARBA" id="ARBA00004167"/>
    </source>
</evidence>
<dbReference type="PANTHER" id="PTHR23037">
    <property type="entry name" value="CYTOKINE RECEPTOR"/>
    <property type="match status" value="1"/>
</dbReference>
<keyword evidence="5 8" id="KW-0472">Membrane</keyword>
<feature type="transmembrane region" description="Helical" evidence="8">
    <location>
        <begin position="412"/>
        <end position="434"/>
    </location>
</feature>
<comment type="subcellular location">
    <subcellularLocation>
        <location evidence="1">Membrane</location>
        <topology evidence="1">Single-pass membrane protein</topology>
    </subcellularLocation>
</comment>
<gene>
    <name evidence="9" type="ORF">PLEPLA_LOCUS20687</name>
</gene>
<dbReference type="SUPFAM" id="SSF49265">
    <property type="entry name" value="Fibronectin type III"/>
    <property type="match status" value="1"/>
</dbReference>
<dbReference type="Gene3D" id="2.60.40.10">
    <property type="entry name" value="Immunoglobulins"/>
    <property type="match status" value="1"/>
</dbReference>
<dbReference type="GO" id="GO:0004896">
    <property type="term" value="F:cytokine receptor activity"/>
    <property type="evidence" value="ECO:0007669"/>
    <property type="project" value="TreeGrafter"/>
</dbReference>
<reference evidence="9" key="1">
    <citation type="submission" date="2020-03" db="EMBL/GenBank/DDBJ databases">
        <authorList>
            <person name="Weist P."/>
        </authorList>
    </citation>
    <scope>NUCLEOTIDE SEQUENCE</scope>
</reference>
<name>A0A9N7UJI1_PLEPL</name>
<dbReference type="InterPro" id="IPR013783">
    <property type="entry name" value="Ig-like_fold"/>
</dbReference>